<evidence type="ECO:0000259" key="7">
    <source>
        <dbReference type="PROSITE" id="PS52035"/>
    </source>
</evidence>
<sequence>MKYLLILLLLGISPSLFSQDGALPGFYHTYEDIEAQLNAWDAEFGSTPSGSNGIIFHKEVIGYSTEDNLPFWGVKISDNANVDEDEPRILILGQCHAEEIYGVEISMALINCFLNLSSGGVEECFNSEIAGQVFPNLQNLEIWIVPTHNPEGLRVVHGYEETDGDTTQWIQDVSYRKNKRDVNGDGIFNFDNTVEAGSDSDGVDLNRNYDFNWIFGDDLYIENCNGGYCSHFDYYRGDAPFSESETKAIRDFAIEKQFLLSIAYHSSRSGNVSEKVIYSWEWGDGTKYSPDFDVIQDIGVKIANLTLKDAVDGSTYDPTTSKSMKGNAHDWFYTESGCIQYLIETGTANMQSTDSTHVYQIIEDNFSGAFFLFN</sequence>
<evidence type="ECO:0000256" key="3">
    <source>
        <dbReference type="ARBA" id="ARBA00022670"/>
    </source>
</evidence>
<dbReference type="Gene3D" id="3.40.630.10">
    <property type="entry name" value="Zn peptidases"/>
    <property type="match status" value="1"/>
</dbReference>
<keyword evidence="3" id="KW-0645">Protease</keyword>
<accession>A0A382CU40</accession>
<evidence type="ECO:0000256" key="1">
    <source>
        <dbReference type="ARBA" id="ARBA00001947"/>
    </source>
</evidence>
<keyword evidence="6" id="KW-0482">Metalloprotease</keyword>
<dbReference type="PROSITE" id="PS52035">
    <property type="entry name" value="PEPTIDASE_M14"/>
    <property type="match status" value="1"/>
</dbReference>
<dbReference type="SMART" id="SM00631">
    <property type="entry name" value="Zn_pept"/>
    <property type="match status" value="1"/>
</dbReference>
<dbReference type="PANTHER" id="PTHR11705:SF143">
    <property type="entry name" value="SLL0236 PROTEIN"/>
    <property type="match status" value="1"/>
</dbReference>
<evidence type="ECO:0000256" key="4">
    <source>
        <dbReference type="ARBA" id="ARBA00022801"/>
    </source>
</evidence>
<comment type="similarity">
    <text evidence="2">Belongs to the peptidase M14 family.</text>
</comment>
<dbReference type="EMBL" id="UINC01036150">
    <property type="protein sequence ID" value="SVB29676.1"/>
    <property type="molecule type" value="Genomic_DNA"/>
</dbReference>
<reference evidence="8" key="1">
    <citation type="submission" date="2018-05" db="EMBL/GenBank/DDBJ databases">
        <authorList>
            <person name="Lanie J.A."/>
            <person name="Ng W.-L."/>
            <person name="Kazmierczak K.M."/>
            <person name="Andrzejewski T.M."/>
            <person name="Davidsen T.M."/>
            <person name="Wayne K.J."/>
            <person name="Tettelin H."/>
            <person name="Glass J.I."/>
            <person name="Rusch D."/>
            <person name="Podicherti R."/>
            <person name="Tsui H.-C.T."/>
            <person name="Winkler M.E."/>
        </authorList>
    </citation>
    <scope>NUCLEOTIDE SEQUENCE</scope>
</reference>
<evidence type="ECO:0000313" key="8">
    <source>
        <dbReference type="EMBL" id="SVB29676.1"/>
    </source>
</evidence>
<dbReference type="GO" id="GO:0005615">
    <property type="term" value="C:extracellular space"/>
    <property type="evidence" value="ECO:0007669"/>
    <property type="project" value="TreeGrafter"/>
</dbReference>
<proteinExistence type="inferred from homology"/>
<evidence type="ECO:0000256" key="2">
    <source>
        <dbReference type="ARBA" id="ARBA00005988"/>
    </source>
</evidence>
<keyword evidence="5" id="KW-0862">Zinc</keyword>
<dbReference type="PANTHER" id="PTHR11705">
    <property type="entry name" value="PROTEASE FAMILY M14 CARBOXYPEPTIDASE A,B"/>
    <property type="match status" value="1"/>
</dbReference>
<dbReference type="Pfam" id="PF00246">
    <property type="entry name" value="Peptidase_M14"/>
    <property type="match status" value="1"/>
</dbReference>
<evidence type="ECO:0000256" key="5">
    <source>
        <dbReference type="ARBA" id="ARBA00022833"/>
    </source>
</evidence>
<organism evidence="8">
    <name type="scientific">marine metagenome</name>
    <dbReference type="NCBI Taxonomy" id="408172"/>
    <lineage>
        <taxon>unclassified sequences</taxon>
        <taxon>metagenomes</taxon>
        <taxon>ecological metagenomes</taxon>
    </lineage>
</organism>
<evidence type="ECO:0000256" key="6">
    <source>
        <dbReference type="ARBA" id="ARBA00023049"/>
    </source>
</evidence>
<gene>
    <name evidence="8" type="ORF">METZ01_LOCUS182530</name>
</gene>
<comment type="cofactor">
    <cofactor evidence="1">
        <name>Zn(2+)</name>
        <dbReference type="ChEBI" id="CHEBI:29105"/>
    </cofactor>
</comment>
<dbReference type="SUPFAM" id="SSF53187">
    <property type="entry name" value="Zn-dependent exopeptidases"/>
    <property type="match status" value="1"/>
</dbReference>
<dbReference type="GO" id="GO:0008270">
    <property type="term" value="F:zinc ion binding"/>
    <property type="evidence" value="ECO:0007669"/>
    <property type="project" value="InterPro"/>
</dbReference>
<dbReference type="AlphaFoldDB" id="A0A382CU40"/>
<dbReference type="GO" id="GO:0004181">
    <property type="term" value="F:metallocarboxypeptidase activity"/>
    <property type="evidence" value="ECO:0007669"/>
    <property type="project" value="InterPro"/>
</dbReference>
<feature type="domain" description="Peptidase M14" evidence="7">
    <location>
        <begin position="26"/>
        <end position="374"/>
    </location>
</feature>
<keyword evidence="4" id="KW-0378">Hydrolase</keyword>
<dbReference type="GO" id="GO:0006508">
    <property type="term" value="P:proteolysis"/>
    <property type="evidence" value="ECO:0007669"/>
    <property type="project" value="UniProtKB-KW"/>
</dbReference>
<dbReference type="InterPro" id="IPR000834">
    <property type="entry name" value="Peptidase_M14"/>
</dbReference>
<protein>
    <recommendedName>
        <fullName evidence="7">Peptidase M14 domain-containing protein</fullName>
    </recommendedName>
</protein>
<name>A0A382CU40_9ZZZZ</name>
<feature type="non-terminal residue" evidence="8">
    <location>
        <position position="374"/>
    </location>
</feature>